<dbReference type="HOGENOM" id="CLU_037051_3_1_1"/>
<dbReference type="SUPFAM" id="SSF50978">
    <property type="entry name" value="WD40 repeat-like"/>
    <property type="match status" value="1"/>
</dbReference>
<dbReference type="InterPro" id="IPR015943">
    <property type="entry name" value="WD40/YVTN_repeat-like_dom_sf"/>
</dbReference>
<dbReference type="InterPro" id="IPR001680">
    <property type="entry name" value="WD40_rpt"/>
</dbReference>
<organism evidence="6 7">
    <name type="scientific">Pichia sorbitophila (strain ATCC MYA-4447 / BCRC 22081 / CBS 7064 / NBRC 10061 / NRRL Y-12695)</name>
    <name type="common">Hybrid yeast</name>
    <dbReference type="NCBI Taxonomy" id="559304"/>
    <lineage>
        <taxon>Eukaryota</taxon>
        <taxon>Fungi</taxon>
        <taxon>Dikarya</taxon>
        <taxon>Ascomycota</taxon>
        <taxon>Saccharomycotina</taxon>
        <taxon>Pichiomycetes</taxon>
        <taxon>Debaryomycetaceae</taxon>
        <taxon>Millerozyma</taxon>
    </lineage>
</organism>
<gene>
    <name evidence="6" type="primary">Piso0_001439</name>
    <name evidence="6" type="ORF">GNLVRS01_PISO0E05108g</name>
</gene>
<proteinExistence type="inferred from homology"/>
<evidence type="ECO:0000256" key="4">
    <source>
        <dbReference type="ARBA" id="ARBA00038321"/>
    </source>
</evidence>
<sequence length="396" mass="44280">MKIVTIQDSFEEVLEDIRDARLEEDKFWVAQRDSDPNAAQDLSYFTVNKEGINASDENLAFEVKNNKKYEVKINDELYRLQAPIRTKSFTSDPISCAEMASDDSIAVLGTKYGDLLIIDVANFSIKKRIQDAHYSDVTSVRMFPSNKVILSTGTDLRIKIWDLEGNLAREMSHHKSEITSINLLGKTGRNFLSGSKDGTVNLWECGSGQVLYTFKRISDERDPVNCVATDTDPSRGHRLSDLEIETDHTCMYVGHESGIIQKFDVGSHCLTGVKFILSDKAAVTSLIPSRGLLIAGYDNGKIVFWNSADQKPVFETRLNDSYAIDHMKVLHHDENGATLLVANGPETLLRLTVKDCQLERVTYLVGLEEAFAVAGIAYKQFVLIATQYQIALYSST</sequence>
<evidence type="ECO:0000313" key="7">
    <source>
        <dbReference type="Proteomes" id="UP000005222"/>
    </source>
</evidence>
<dbReference type="InParanoid" id="G8YN62"/>
<dbReference type="Proteomes" id="UP000005222">
    <property type="component" value="Chromosome E"/>
</dbReference>
<reference evidence="6 7" key="1">
    <citation type="journal article" date="2012" name="G3 (Bethesda)">
        <title>Pichia sorbitophila, an interspecies yeast hybrid reveals early steps of genome resolution following polyploidization.</title>
        <authorList>
            <person name="Leh Louis V."/>
            <person name="Despons L."/>
            <person name="Friedrich A."/>
            <person name="Martin T."/>
            <person name="Durrens P."/>
            <person name="Casaregola S."/>
            <person name="Neuveglise C."/>
            <person name="Fairhead C."/>
            <person name="Marck C."/>
            <person name="Cruz J.A."/>
            <person name="Straub M.L."/>
            <person name="Kugler V."/>
            <person name="Sacerdot C."/>
            <person name="Uzunov Z."/>
            <person name="Thierry A."/>
            <person name="Weiss S."/>
            <person name="Bleykasten C."/>
            <person name="De Montigny J."/>
            <person name="Jacques N."/>
            <person name="Jung P."/>
            <person name="Lemaire M."/>
            <person name="Mallet S."/>
            <person name="Morel G."/>
            <person name="Richard G.F."/>
            <person name="Sarkar A."/>
            <person name="Savel G."/>
            <person name="Schacherer J."/>
            <person name="Seret M.L."/>
            <person name="Talla E."/>
            <person name="Samson G."/>
            <person name="Jubin C."/>
            <person name="Poulain J."/>
            <person name="Vacherie B."/>
            <person name="Barbe V."/>
            <person name="Pelletier E."/>
            <person name="Sherman D.J."/>
            <person name="Westhof E."/>
            <person name="Weissenbach J."/>
            <person name="Baret P.V."/>
            <person name="Wincker P."/>
            <person name="Gaillardin C."/>
            <person name="Dujon B."/>
            <person name="Souciet J.L."/>
        </authorList>
    </citation>
    <scope>NUCLEOTIDE SEQUENCE [LARGE SCALE GENOMIC DNA]</scope>
    <source>
        <strain evidence="7">ATCC MYA-4447 / BCRC 22081 / CBS 7064 / NBRC 10061 / NRRL Y-12695</strain>
    </source>
</reference>
<evidence type="ECO:0000256" key="3">
    <source>
        <dbReference type="ARBA" id="ARBA00022942"/>
    </source>
</evidence>
<protein>
    <submittedName>
        <fullName evidence="6">Piso0_001439 protein</fullName>
    </submittedName>
</protein>
<dbReference type="OrthoDB" id="10257301at2759"/>
<dbReference type="AlphaFoldDB" id="G8YN62"/>
<dbReference type="Gene3D" id="2.130.10.10">
    <property type="entry name" value="YVTN repeat-like/Quinoprotein amine dehydrogenase"/>
    <property type="match status" value="1"/>
</dbReference>
<evidence type="ECO:0000256" key="2">
    <source>
        <dbReference type="ARBA" id="ARBA00022737"/>
    </source>
</evidence>
<name>G8YN62_PICSO</name>
<dbReference type="Pfam" id="PF00400">
    <property type="entry name" value="WD40"/>
    <property type="match status" value="2"/>
</dbReference>
<dbReference type="InterPro" id="IPR019775">
    <property type="entry name" value="WD40_repeat_CS"/>
</dbReference>
<keyword evidence="1 5" id="KW-0853">WD repeat</keyword>
<comment type="similarity">
    <text evidence="4">Belongs to the WD repeat PAAF1/RPN14 family.</text>
</comment>
<dbReference type="GO" id="GO:0000502">
    <property type="term" value="C:proteasome complex"/>
    <property type="evidence" value="ECO:0007669"/>
    <property type="project" value="UniProtKB-KW"/>
</dbReference>
<accession>G8YN62</accession>
<keyword evidence="7" id="KW-1185">Reference proteome</keyword>
<dbReference type="FunCoup" id="G8YN62">
    <property type="interactions" value="158"/>
</dbReference>
<dbReference type="EMBL" id="FO082055">
    <property type="protein sequence ID" value="CCE79380.1"/>
    <property type="molecule type" value="Genomic_DNA"/>
</dbReference>
<dbReference type="PANTHER" id="PTHR19857:SF19">
    <property type="entry name" value="26S PROTEASOME REGULATORY SUBUNIT RPN14"/>
    <property type="match status" value="1"/>
</dbReference>
<evidence type="ECO:0000313" key="6">
    <source>
        <dbReference type="EMBL" id="CCE79380.1"/>
    </source>
</evidence>
<dbReference type="PROSITE" id="PS50082">
    <property type="entry name" value="WD_REPEATS_2"/>
    <property type="match status" value="2"/>
</dbReference>
<feature type="repeat" description="WD" evidence="5">
    <location>
        <begin position="130"/>
        <end position="164"/>
    </location>
</feature>
<evidence type="ECO:0000256" key="5">
    <source>
        <dbReference type="PROSITE-ProRule" id="PRU00221"/>
    </source>
</evidence>
<dbReference type="InterPro" id="IPR051179">
    <property type="entry name" value="WD_repeat_multifunction"/>
</dbReference>
<dbReference type="OMA" id="GYENGML"/>
<dbReference type="SMART" id="SM00320">
    <property type="entry name" value="WD40"/>
    <property type="match status" value="4"/>
</dbReference>
<keyword evidence="2" id="KW-0677">Repeat</keyword>
<dbReference type="PROSITE" id="PS50294">
    <property type="entry name" value="WD_REPEATS_REGION"/>
    <property type="match status" value="2"/>
</dbReference>
<dbReference type="PROSITE" id="PS00678">
    <property type="entry name" value="WD_REPEATS_1"/>
    <property type="match status" value="1"/>
</dbReference>
<keyword evidence="3" id="KW-0647">Proteasome</keyword>
<dbReference type="eggNOG" id="KOG0266">
    <property type="taxonomic scope" value="Eukaryota"/>
</dbReference>
<dbReference type="InterPro" id="IPR036322">
    <property type="entry name" value="WD40_repeat_dom_sf"/>
</dbReference>
<dbReference type="STRING" id="559304.G8YN62"/>
<dbReference type="PANTHER" id="PTHR19857">
    <property type="entry name" value="MITOCHONDRIAL DIVISION PROTEIN 1-RELATED"/>
    <property type="match status" value="1"/>
</dbReference>
<feature type="repeat" description="WD" evidence="5">
    <location>
        <begin position="171"/>
        <end position="213"/>
    </location>
</feature>
<evidence type="ECO:0000256" key="1">
    <source>
        <dbReference type="ARBA" id="ARBA00022574"/>
    </source>
</evidence>